<dbReference type="SFLD" id="SFLDG01129">
    <property type="entry name" value="C1.5:_HAD__Beta-PGM__Phosphata"/>
    <property type="match status" value="1"/>
</dbReference>
<evidence type="ECO:0000313" key="1">
    <source>
        <dbReference type="EMBL" id="PZQ45493.1"/>
    </source>
</evidence>
<dbReference type="GO" id="GO:0050308">
    <property type="term" value="F:sugar-phosphatase activity"/>
    <property type="evidence" value="ECO:0007669"/>
    <property type="project" value="TreeGrafter"/>
</dbReference>
<dbReference type="InterPro" id="IPR023214">
    <property type="entry name" value="HAD_sf"/>
</dbReference>
<dbReference type="Gene3D" id="3.40.50.1000">
    <property type="entry name" value="HAD superfamily/HAD-like"/>
    <property type="match status" value="1"/>
</dbReference>
<dbReference type="SFLD" id="SFLDS00003">
    <property type="entry name" value="Haloacid_Dehalogenase"/>
    <property type="match status" value="1"/>
</dbReference>
<comment type="caution">
    <text evidence="1">The sequence shown here is derived from an EMBL/GenBank/DDBJ whole genome shotgun (WGS) entry which is preliminary data.</text>
</comment>
<dbReference type="NCBIfam" id="TIGR01509">
    <property type="entry name" value="HAD-SF-IA-v3"/>
    <property type="match status" value="1"/>
</dbReference>
<name>A0A2W5PSS8_9BACT</name>
<dbReference type="Proteomes" id="UP000249417">
    <property type="component" value="Unassembled WGS sequence"/>
</dbReference>
<dbReference type="AlphaFoldDB" id="A0A2W5PSS8"/>
<organism evidence="1 2">
    <name type="scientific">Micavibrio aeruginosavorus</name>
    <dbReference type="NCBI Taxonomy" id="349221"/>
    <lineage>
        <taxon>Bacteria</taxon>
        <taxon>Pseudomonadati</taxon>
        <taxon>Bdellovibrionota</taxon>
        <taxon>Bdellovibrionia</taxon>
        <taxon>Bdellovibrionales</taxon>
        <taxon>Pseudobdellovibrionaceae</taxon>
        <taxon>Micavibrio</taxon>
    </lineage>
</organism>
<dbReference type="InterPro" id="IPR036412">
    <property type="entry name" value="HAD-like_sf"/>
</dbReference>
<gene>
    <name evidence="1" type="ORF">DI551_07175</name>
</gene>
<proteinExistence type="predicted"/>
<evidence type="ECO:0000313" key="2">
    <source>
        <dbReference type="Proteomes" id="UP000249417"/>
    </source>
</evidence>
<accession>A0A2W5PSS8</accession>
<keyword evidence="1" id="KW-0378">Hydrolase</keyword>
<dbReference type="InterPro" id="IPR051806">
    <property type="entry name" value="HAD-like_SPP"/>
</dbReference>
<dbReference type="InterPro" id="IPR041492">
    <property type="entry name" value="HAD_2"/>
</dbReference>
<dbReference type="Pfam" id="PF13419">
    <property type="entry name" value="HAD_2"/>
    <property type="match status" value="1"/>
</dbReference>
<dbReference type="PANTHER" id="PTHR43481">
    <property type="entry name" value="FRUCTOSE-1-PHOSPHATE PHOSPHATASE"/>
    <property type="match status" value="1"/>
</dbReference>
<reference evidence="1 2" key="1">
    <citation type="submission" date="2017-08" db="EMBL/GenBank/DDBJ databases">
        <title>Infants hospitalized years apart are colonized by the same room-sourced microbial strains.</title>
        <authorList>
            <person name="Brooks B."/>
            <person name="Olm M.R."/>
            <person name="Firek B.A."/>
            <person name="Baker R."/>
            <person name="Thomas B.C."/>
            <person name="Morowitz M.J."/>
            <person name="Banfield J.F."/>
        </authorList>
    </citation>
    <scope>NUCLEOTIDE SEQUENCE [LARGE SCALE GENOMIC DNA]</scope>
    <source>
        <strain evidence="1">S2_005_002_R2_29</strain>
    </source>
</reference>
<dbReference type="Gene3D" id="1.10.150.240">
    <property type="entry name" value="Putative phosphatase, domain 2"/>
    <property type="match status" value="1"/>
</dbReference>
<sequence length="229" mass="24843">MGHNSPMDDFDLIIFDCDGTLTDSEYVNNKAVLDVAHEEGLTHYDLDYAYKHWLGTTLGGIVLAIQMETGKILPENFAMRCVKRGMELADGFLNPVANALELVEASSKKFKICVASNGEQSSVVRSLEKTGFLSFFKPEWVFTKSLVRNPKPAPDLFLFAAAQMGAEADRCVVIEDSTTGVTAGVAAGMKTWGFTGSSHDPQKAALNLESAGAHAIFPSLIHIKDRLGL</sequence>
<dbReference type="EMBL" id="QFQB01000047">
    <property type="protein sequence ID" value="PZQ45493.1"/>
    <property type="molecule type" value="Genomic_DNA"/>
</dbReference>
<dbReference type="InterPro" id="IPR006439">
    <property type="entry name" value="HAD-SF_hydro_IA"/>
</dbReference>
<dbReference type="InterPro" id="IPR023198">
    <property type="entry name" value="PGP-like_dom2"/>
</dbReference>
<dbReference type="SUPFAM" id="SSF56784">
    <property type="entry name" value="HAD-like"/>
    <property type="match status" value="1"/>
</dbReference>
<protein>
    <submittedName>
        <fullName evidence="1">HAD family hydrolase</fullName>
    </submittedName>
</protein>
<dbReference type="PANTHER" id="PTHR43481:SF4">
    <property type="entry name" value="GLYCEROL-1-PHOSPHATE PHOSPHOHYDROLASE 1-RELATED"/>
    <property type="match status" value="1"/>
</dbReference>